<organism evidence="2 3">
    <name type="scientific">Pleurodeles waltl</name>
    <name type="common">Iberian ribbed newt</name>
    <dbReference type="NCBI Taxonomy" id="8319"/>
    <lineage>
        <taxon>Eukaryota</taxon>
        <taxon>Metazoa</taxon>
        <taxon>Chordata</taxon>
        <taxon>Craniata</taxon>
        <taxon>Vertebrata</taxon>
        <taxon>Euteleostomi</taxon>
        <taxon>Amphibia</taxon>
        <taxon>Batrachia</taxon>
        <taxon>Caudata</taxon>
        <taxon>Salamandroidea</taxon>
        <taxon>Salamandridae</taxon>
        <taxon>Pleurodelinae</taxon>
        <taxon>Pleurodeles</taxon>
    </lineage>
</organism>
<feature type="compositionally biased region" description="Low complexity" evidence="1">
    <location>
        <begin position="80"/>
        <end position="89"/>
    </location>
</feature>
<sequence>MPCHDSLAAPFCLHLAPGAPTMAVYQPARGPLSETEERRSASSEVQEFWLEAAPVPLLLYLNNKRRTHAARAGQSLPVQSETLELSTTEPTAAQERHLHLSGGQGEERDEVSEERPRAEETERVKQNLVVPIGEEPAPES</sequence>
<evidence type="ECO:0000313" key="3">
    <source>
        <dbReference type="Proteomes" id="UP001066276"/>
    </source>
</evidence>
<accession>A0AAV7TV91</accession>
<evidence type="ECO:0000256" key="1">
    <source>
        <dbReference type="SAM" id="MobiDB-lite"/>
    </source>
</evidence>
<name>A0AAV7TV91_PLEWA</name>
<comment type="caution">
    <text evidence="2">The sequence shown here is derived from an EMBL/GenBank/DDBJ whole genome shotgun (WGS) entry which is preliminary data.</text>
</comment>
<proteinExistence type="predicted"/>
<feature type="compositionally biased region" description="Basic and acidic residues" evidence="1">
    <location>
        <begin position="113"/>
        <end position="125"/>
    </location>
</feature>
<evidence type="ECO:0000313" key="2">
    <source>
        <dbReference type="EMBL" id="KAJ1180116.1"/>
    </source>
</evidence>
<feature type="region of interest" description="Disordered" evidence="1">
    <location>
        <begin position="68"/>
        <end position="140"/>
    </location>
</feature>
<dbReference type="Proteomes" id="UP001066276">
    <property type="component" value="Chromosome 3_2"/>
</dbReference>
<gene>
    <name evidence="2" type="ORF">NDU88_005340</name>
</gene>
<protein>
    <submittedName>
        <fullName evidence="2">Uncharacterized protein</fullName>
    </submittedName>
</protein>
<dbReference type="EMBL" id="JANPWB010000006">
    <property type="protein sequence ID" value="KAJ1180116.1"/>
    <property type="molecule type" value="Genomic_DNA"/>
</dbReference>
<keyword evidence="3" id="KW-1185">Reference proteome</keyword>
<reference evidence="2" key="1">
    <citation type="journal article" date="2022" name="bioRxiv">
        <title>Sequencing and chromosome-scale assembly of the giantPleurodeles waltlgenome.</title>
        <authorList>
            <person name="Brown T."/>
            <person name="Elewa A."/>
            <person name="Iarovenko S."/>
            <person name="Subramanian E."/>
            <person name="Araus A.J."/>
            <person name="Petzold A."/>
            <person name="Susuki M."/>
            <person name="Suzuki K.-i.T."/>
            <person name="Hayashi T."/>
            <person name="Toyoda A."/>
            <person name="Oliveira C."/>
            <person name="Osipova E."/>
            <person name="Leigh N.D."/>
            <person name="Simon A."/>
            <person name="Yun M.H."/>
        </authorList>
    </citation>
    <scope>NUCLEOTIDE SEQUENCE</scope>
    <source>
        <strain evidence="2">20211129_DDA</strain>
        <tissue evidence="2">Liver</tissue>
    </source>
</reference>
<dbReference type="AlphaFoldDB" id="A0AAV7TV91"/>